<evidence type="ECO:0000313" key="5">
    <source>
        <dbReference type="Proteomes" id="UP000435112"/>
    </source>
</evidence>
<dbReference type="EMBL" id="QXFV01000081">
    <property type="protein sequence ID" value="KAE9050436.1"/>
    <property type="molecule type" value="Genomic_DNA"/>
</dbReference>
<dbReference type="EMBL" id="QXFU01000124">
    <property type="protein sequence ID" value="KAE9043364.1"/>
    <property type="molecule type" value="Genomic_DNA"/>
</dbReference>
<sequence>MPRTVAAGALAFLGPPQVPGLTAFHYVRVSRLDGAQAIVTLIDPDGVDDDFDEPIDTEVIRRRLVEDAESTLWPGSYVGSPVAFVQPDGVTMDTRAYGVVTGYTMHADGPHLHLRQGDTARKIALIHPLNVRKVDWIDYVLQVEAGTNTAALNTDELGDKLAAIRALCATSRTGLAAKAAHELTVAFVPTDQVPVIKPDTLQVVSVPRQHVLDCALKRKAKKGVSMYVAPQSTTRSKAMKRKAASNNNEGPARARFKHSLELSSNESDDEPPDQFAAGDVDLEEDKQAVQRQNRSFTSASAGITLPSVDTSGELRSHRATTFRPTPIERSVHDAIGHPSHTGKEPQFILEYEQQARENTVDAPPVLRAAYDFSFDVRGLSVMHFARVTRAMRLADPDASVNMVDFSRKNIIRPAAHTPSYMELMDALMNLRHFGIGFYNDDTASVLQAAVQFMTSLAEGGEPDRETTRRLVLWINSKLGRFRGIILSSGLADALHVKDEFHISDRLLCELLQDQQKAVLEQQKAEIAALSARVSALSGVKPQGGASGRASWSQKQKTYPKSKFDSVMEVLPKKGSLELCMKYLSKNGCTGVEVLTSAYPRSERISGRKC</sequence>
<dbReference type="Proteomes" id="UP000429607">
    <property type="component" value="Unassembled WGS sequence"/>
</dbReference>
<feature type="region of interest" description="Disordered" evidence="1">
    <location>
        <begin position="225"/>
        <end position="253"/>
    </location>
</feature>
<comment type="caution">
    <text evidence="2">The sequence shown here is derived from an EMBL/GenBank/DDBJ whole genome shotgun (WGS) entry which is preliminary data.</text>
</comment>
<organism evidence="2 5">
    <name type="scientific">Phytophthora rubi</name>
    <dbReference type="NCBI Taxonomy" id="129364"/>
    <lineage>
        <taxon>Eukaryota</taxon>
        <taxon>Sar</taxon>
        <taxon>Stramenopiles</taxon>
        <taxon>Oomycota</taxon>
        <taxon>Peronosporomycetes</taxon>
        <taxon>Peronosporales</taxon>
        <taxon>Peronosporaceae</taxon>
        <taxon>Phytophthora</taxon>
    </lineage>
</organism>
<gene>
    <name evidence="3" type="ORF">PR001_g2392</name>
    <name evidence="2" type="ORF">PR002_g3398</name>
</gene>
<dbReference type="AlphaFoldDB" id="A0A6A3NG61"/>
<evidence type="ECO:0000313" key="2">
    <source>
        <dbReference type="EMBL" id="KAE9043364.1"/>
    </source>
</evidence>
<evidence type="ECO:0000313" key="4">
    <source>
        <dbReference type="Proteomes" id="UP000429607"/>
    </source>
</evidence>
<proteinExistence type="predicted"/>
<dbReference type="Proteomes" id="UP000435112">
    <property type="component" value="Unassembled WGS sequence"/>
</dbReference>
<evidence type="ECO:0000256" key="1">
    <source>
        <dbReference type="SAM" id="MobiDB-lite"/>
    </source>
</evidence>
<accession>A0A6A3NG61</accession>
<protein>
    <submittedName>
        <fullName evidence="2">Uncharacterized protein</fullName>
    </submittedName>
</protein>
<evidence type="ECO:0000313" key="3">
    <source>
        <dbReference type="EMBL" id="KAE9050436.1"/>
    </source>
</evidence>
<reference evidence="4 5" key="1">
    <citation type="submission" date="2018-09" db="EMBL/GenBank/DDBJ databases">
        <title>Genomic investigation of the strawberry pathogen Phytophthora fragariae indicates pathogenicity is determined by transcriptional variation in three key races.</title>
        <authorList>
            <person name="Adams T.M."/>
            <person name="Armitage A.D."/>
            <person name="Sobczyk M.K."/>
            <person name="Bates H.J."/>
            <person name="Dunwell J.M."/>
            <person name="Nellist C.F."/>
            <person name="Harrison R.J."/>
        </authorList>
    </citation>
    <scope>NUCLEOTIDE SEQUENCE [LARGE SCALE GENOMIC DNA]</scope>
    <source>
        <strain evidence="3 4">SCRP249</strain>
        <strain evidence="2 5">SCRP324</strain>
    </source>
</reference>
<name>A0A6A3NG61_9STRA</name>
<dbReference type="OrthoDB" id="109942at2759"/>